<organism evidence="1 2">
    <name type="scientific">Marinobacterium halophilum</name>
    <dbReference type="NCBI Taxonomy" id="267374"/>
    <lineage>
        <taxon>Bacteria</taxon>
        <taxon>Pseudomonadati</taxon>
        <taxon>Pseudomonadota</taxon>
        <taxon>Gammaproteobacteria</taxon>
        <taxon>Oceanospirillales</taxon>
        <taxon>Oceanospirillaceae</taxon>
        <taxon>Marinobacterium</taxon>
    </lineage>
</organism>
<gene>
    <name evidence="1" type="ORF">CLV44_11930</name>
</gene>
<dbReference type="InterPro" id="IPR052705">
    <property type="entry name" value="Gliding_Motility_GTPase"/>
</dbReference>
<reference evidence="1 2" key="1">
    <citation type="submission" date="2018-03" db="EMBL/GenBank/DDBJ databases">
        <title>Genomic Encyclopedia of Archaeal and Bacterial Type Strains, Phase II (KMG-II): from individual species to whole genera.</title>
        <authorList>
            <person name="Goeker M."/>
        </authorList>
    </citation>
    <scope>NUCLEOTIDE SEQUENCE [LARGE SCALE GENOMIC DNA]</scope>
    <source>
        <strain evidence="1 2">DSM 17586</strain>
    </source>
</reference>
<dbReference type="EMBL" id="PYGI01000019">
    <property type="protein sequence ID" value="PSL12196.1"/>
    <property type="molecule type" value="Genomic_DNA"/>
</dbReference>
<dbReference type="CDD" id="cd00882">
    <property type="entry name" value="Ras_like_GTPase"/>
    <property type="match status" value="1"/>
</dbReference>
<proteinExistence type="predicted"/>
<dbReference type="InterPro" id="IPR027417">
    <property type="entry name" value="P-loop_NTPase"/>
</dbReference>
<evidence type="ECO:0000313" key="2">
    <source>
        <dbReference type="Proteomes" id="UP000242133"/>
    </source>
</evidence>
<dbReference type="SUPFAM" id="SSF52540">
    <property type="entry name" value="P-loop containing nucleoside triphosphate hydrolases"/>
    <property type="match status" value="1"/>
</dbReference>
<sequence length="175" mass="19179">MLLKVVFAGPMGSGKSTAIGVLSDIEPVATEAKNNERFKVDKPTTTVGLDYGEILLGDAGKVALYGIPGQERFDFMWPIVAKGAMGVILLLDCSQDNYIEKLASFADTFSKWVDPGSFVVALNRGTENDLEACNLLVEKRDVVMPVFMADPREKDDLNMLLHVLISNAEIRLLQE</sequence>
<dbReference type="PANTHER" id="PTHR42708">
    <property type="entry name" value="ATP/GTP-BINDING PROTEIN-RELATED"/>
    <property type="match status" value="1"/>
</dbReference>
<dbReference type="AlphaFoldDB" id="A0A2P8ERV1"/>
<dbReference type="PANTHER" id="PTHR42708:SF1">
    <property type="entry name" value="GLIDING MOTILITY PROTEIN MGLA"/>
    <property type="match status" value="1"/>
</dbReference>
<dbReference type="Gene3D" id="3.40.50.300">
    <property type="entry name" value="P-loop containing nucleotide triphosphate hydrolases"/>
    <property type="match status" value="1"/>
</dbReference>
<name>A0A2P8ERV1_9GAMM</name>
<protein>
    <recommendedName>
        <fullName evidence="3">Signal recognition particle receptor subunit beta</fullName>
    </recommendedName>
</protein>
<evidence type="ECO:0008006" key="3">
    <source>
        <dbReference type="Google" id="ProtNLM"/>
    </source>
</evidence>
<evidence type="ECO:0000313" key="1">
    <source>
        <dbReference type="EMBL" id="PSL12196.1"/>
    </source>
</evidence>
<dbReference type="Proteomes" id="UP000242133">
    <property type="component" value="Unassembled WGS sequence"/>
</dbReference>
<keyword evidence="2" id="KW-1185">Reference proteome</keyword>
<comment type="caution">
    <text evidence="1">The sequence shown here is derived from an EMBL/GenBank/DDBJ whole genome shotgun (WGS) entry which is preliminary data.</text>
</comment>
<accession>A0A2P8ERV1</accession>